<evidence type="ECO:0000256" key="5">
    <source>
        <dbReference type="ARBA" id="ARBA00022729"/>
    </source>
</evidence>
<feature type="domain" description="Pel9A-like right handed beta-helix region" evidence="9">
    <location>
        <begin position="7"/>
        <end position="53"/>
    </location>
</feature>
<evidence type="ECO:0000256" key="6">
    <source>
        <dbReference type="ARBA" id="ARBA00022837"/>
    </source>
</evidence>
<dbReference type="Pfam" id="PF22842">
    <property type="entry name" value="Pel9A-like_beta_helix"/>
    <property type="match status" value="1"/>
</dbReference>
<comment type="caution">
    <text evidence="10">The sequence shown here is derived from an EMBL/GenBank/DDBJ whole genome shotgun (WGS) entry which is preliminary data.</text>
</comment>
<dbReference type="EMBL" id="BAABGA010000049">
    <property type="protein sequence ID" value="GAA4460188.1"/>
    <property type="molecule type" value="Genomic_DNA"/>
</dbReference>
<evidence type="ECO:0000313" key="10">
    <source>
        <dbReference type="EMBL" id="GAA4460188.1"/>
    </source>
</evidence>
<dbReference type="SUPFAM" id="SSF51126">
    <property type="entry name" value="Pectin lyase-like"/>
    <property type="match status" value="1"/>
</dbReference>
<dbReference type="InterPro" id="IPR011050">
    <property type="entry name" value="Pectin_lyase_fold/virulence"/>
</dbReference>
<sequence length="53" mass="5459">MVAATVVSAGETFFVAVDGSDENRGTIDSPFASIQRAQLAVEPGDTVFIRGGT</sequence>
<evidence type="ECO:0000256" key="8">
    <source>
        <dbReference type="ARBA" id="ARBA00038263"/>
    </source>
</evidence>
<gene>
    <name evidence="10" type="ORF">GCM10023156_40840</name>
</gene>
<name>A0ABP8N2I9_9BACT</name>
<evidence type="ECO:0000256" key="2">
    <source>
        <dbReference type="ARBA" id="ARBA00004613"/>
    </source>
</evidence>
<evidence type="ECO:0000256" key="3">
    <source>
        <dbReference type="ARBA" id="ARBA00022525"/>
    </source>
</evidence>
<dbReference type="PANTHER" id="PTHR40088">
    <property type="entry name" value="PECTATE LYASE (EUROFUNG)"/>
    <property type="match status" value="1"/>
</dbReference>
<accession>A0ABP8N2I9</accession>
<keyword evidence="7" id="KW-0456">Lyase</keyword>
<keyword evidence="11" id="KW-1185">Reference proteome</keyword>
<evidence type="ECO:0000259" key="9">
    <source>
        <dbReference type="Pfam" id="PF22842"/>
    </source>
</evidence>
<dbReference type="InterPro" id="IPR053868">
    <property type="entry name" value="Pel9A-like_beta_helix"/>
</dbReference>
<dbReference type="InterPro" id="IPR052052">
    <property type="entry name" value="Polysaccharide_Lyase_9"/>
</dbReference>
<comment type="similarity">
    <text evidence="8">Belongs to the polysaccharide lyase 9 family.</text>
</comment>
<dbReference type="PANTHER" id="PTHR40088:SF1">
    <property type="entry name" value="PECTATE LYASE PEL9"/>
    <property type="match status" value="1"/>
</dbReference>
<keyword evidence="4" id="KW-0479">Metal-binding</keyword>
<proteinExistence type="inferred from homology"/>
<organism evidence="10 11">
    <name type="scientific">Novipirellula rosea</name>
    <dbReference type="NCBI Taxonomy" id="1031540"/>
    <lineage>
        <taxon>Bacteria</taxon>
        <taxon>Pseudomonadati</taxon>
        <taxon>Planctomycetota</taxon>
        <taxon>Planctomycetia</taxon>
        <taxon>Pirellulales</taxon>
        <taxon>Pirellulaceae</taxon>
        <taxon>Novipirellula</taxon>
    </lineage>
</organism>
<evidence type="ECO:0000313" key="11">
    <source>
        <dbReference type="Proteomes" id="UP001500840"/>
    </source>
</evidence>
<protein>
    <recommendedName>
        <fullName evidence="9">Pel9A-like right handed beta-helix region domain-containing protein</fullName>
    </recommendedName>
</protein>
<dbReference type="Proteomes" id="UP001500840">
    <property type="component" value="Unassembled WGS sequence"/>
</dbReference>
<keyword evidence="3" id="KW-0964">Secreted</keyword>
<dbReference type="InterPro" id="IPR012334">
    <property type="entry name" value="Pectin_lyas_fold"/>
</dbReference>
<dbReference type="Gene3D" id="2.160.20.10">
    <property type="entry name" value="Single-stranded right-handed beta-helix, Pectin lyase-like"/>
    <property type="match status" value="1"/>
</dbReference>
<comment type="cofactor">
    <cofactor evidence="1">
        <name>Ca(2+)</name>
        <dbReference type="ChEBI" id="CHEBI:29108"/>
    </cofactor>
</comment>
<reference evidence="11" key="1">
    <citation type="journal article" date="2019" name="Int. J. Syst. Evol. Microbiol.">
        <title>The Global Catalogue of Microorganisms (GCM) 10K type strain sequencing project: providing services to taxonomists for standard genome sequencing and annotation.</title>
        <authorList>
            <consortium name="The Broad Institute Genomics Platform"/>
            <consortium name="The Broad Institute Genome Sequencing Center for Infectious Disease"/>
            <person name="Wu L."/>
            <person name="Ma J."/>
        </authorList>
    </citation>
    <scope>NUCLEOTIDE SEQUENCE [LARGE SCALE GENOMIC DNA]</scope>
    <source>
        <strain evidence="11">JCM 17759</strain>
    </source>
</reference>
<keyword evidence="5" id="KW-0732">Signal</keyword>
<evidence type="ECO:0000256" key="7">
    <source>
        <dbReference type="ARBA" id="ARBA00023239"/>
    </source>
</evidence>
<evidence type="ECO:0000256" key="4">
    <source>
        <dbReference type="ARBA" id="ARBA00022723"/>
    </source>
</evidence>
<keyword evidence="6" id="KW-0106">Calcium</keyword>
<comment type="subcellular location">
    <subcellularLocation>
        <location evidence="2">Secreted</location>
    </subcellularLocation>
</comment>
<evidence type="ECO:0000256" key="1">
    <source>
        <dbReference type="ARBA" id="ARBA00001913"/>
    </source>
</evidence>